<evidence type="ECO:0000256" key="1">
    <source>
        <dbReference type="ARBA" id="ARBA00004496"/>
    </source>
</evidence>
<dbReference type="PANTHER" id="PTHR21162">
    <property type="entry name" value="P53 AND DNA DAMAGE-REGULATED PROTEIN"/>
    <property type="match status" value="1"/>
</dbReference>
<evidence type="ECO:0000256" key="4">
    <source>
        <dbReference type="SAM" id="MobiDB-lite"/>
    </source>
</evidence>
<protein>
    <submittedName>
        <fullName evidence="5">p53 and DNA damage-regulated protein 1</fullName>
    </submittedName>
</protein>
<organism evidence="5 6">
    <name type="scientific">Symbiodinium microadriaticum</name>
    <name type="common">Dinoflagellate</name>
    <name type="synonym">Zooxanthella microadriatica</name>
    <dbReference type="NCBI Taxonomy" id="2951"/>
    <lineage>
        <taxon>Eukaryota</taxon>
        <taxon>Sar</taxon>
        <taxon>Alveolata</taxon>
        <taxon>Dinophyceae</taxon>
        <taxon>Suessiales</taxon>
        <taxon>Symbiodiniaceae</taxon>
        <taxon>Symbiodinium</taxon>
    </lineage>
</organism>
<comment type="subcellular location">
    <subcellularLocation>
        <location evidence="1">Cytoplasm</location>
    </subcellularLocation>
</comment>
<keyword evidence="3" id="KW-0143">Chaperone</keyword>
<dbReference type="OrthoDB" id="440689at2759"/>
<reference evidence="5 6" key="1">
    <citation type="submission" date="2016-02" db="EMBL/GenBank/DDBJ databases">
        <title>Genome analysis of coral dinoflagellate symbionts highlights evolutionary adaptations to a symbiotic lifestyle.</title>
        <authorList>
            <person name="Aranda M."/>
            <person name="Li Y."/>
            <person name="Liew Y.J."/>
            <person name="Baumgarten S."/>
            <person name="Simakov O."/>
            <person name="Wilson M."/>
            <person name="Piel J."/>
            <person name="Ashoor H."/>
            <person name="Bougouffa S."/>
            <person name="Bajic V.B."/>
            <person name="Ryu T."/>
            <person name="Ravasi T."/>
            <person name="Bayer T."/>
            <person name="Micklem G."/>
            <person name="Kim H."/>
            <person name="Bhak J."/>
            <person name="Lajeunesse T.C."/>
            <person name="Voolstra C.R."/>
        </authorList>
    </citation>
    <scope>NUCLEOTIDE SEQUENCE [LARGE SCALE GENOMIC DNA]</scope>
    <source>
        <strain evidence="5 6">CCMP2467</strain>
    </source>
</reference>
<keyword evidence="2" id="KW-0963">Cytoplasm</keyword>
<gene>
    <name evidence="5" type="primary">Pdrg1</name>
    <name evidence="5" type="ORF">AK812_SmicGene11421</name>
</gene>
<evidence type="ECO:0000313" key="6">
    <source>
        <dbReference type="Proteomes" id="UP000186817"/>
    </source>
</evidence>
<feature type="region of interest" description="Disordered" evidence="4">
    <location>
        <begin position="580"/>
        <end position="619"/>
    </location>
</feature>
<dbReference type="AlphaFoldDB" id="A0A1Q9EDC0"/>
<accession>A0A1Q9EDC0</accession>
<evidence type="ECO:0000256" key="3">
    <source>
        <dbReference type="ARBA" id="ARBA00023186"/>
    </source>
</evidence>
<dbReference type="InterPro" id="IPR030482">
    <property type="entry name" value="PDRG1"/>
</dbReference>
<dbReference type="EMBL" id="LSRX01000186">
    <property type="protein sequence ID" value="OLQ05409.1"/>
    <property type="molecule type" value="Genomic_DNA"/>
</dbReference>
<dbReference type="PANTHER" id="PTHR21162:SF0">
    <property type="entry name" value="P53 AND DNA DAMAGE-REGULATED PROTEIN 1"/>
    <property type="match status" value="1"/>
</dbReference>
<dbReference type="Proteomes" id="UP000186817">
    <property type="component" value="Unassembled WGS sequence"/>
</dbReference>
<evidence type="ECO:0000313" key="5">
    <source>
        <dbReference type="EMBL" id="OLQ05409.1"/>
    </source>
</evidence>
<comment type="caution">
    <text evidence="5">The sequence shown here is derived from an EMBL/GenBank/DDBJ whole genome shotgun (WGS) entry which is preliminary data.</text>
</comment>
<dbReference type="GO" id="GO:0005737">
    <property type="term" value="C:cytoplasm"/>
    <property type="evidence" value="ECO:0007669"/>
    <property type="project" value="UniProtKB-SubCell"/>
</dbReference>
<proteinExistence type="predicted"/>
<evidence type="ECO:0000256" key="2">
    <source>
        <dbReference type="ARBA" id="ARBA00022490"/>
    </source>
</evidence>
<dbReference type="CDD" id="cd22860">
    <property type="entry name" value="PDRG1"/>
    <property type="match status" value="1"/>
</dbReference>
<name>A0A1Q9EDC0_SYMMI</name>
<sequence length="619" mass="67320">MASQRACKSPEPLGTARASARAEESFLHRLHSDGAVLRLAWWLPLQECGGSPAGCREICAHFGCLFAAAAERKADAVLEKVNIKVHPGSGEAKAEPLPCVAVCGIGDAPSKGTGSVGGDLYFDLEELVGGTPAAPRWFDLEAAVDTPFEELDQALALCRTAVICPTLDLTDRRKVRALRDGLKKLLDSMPLSLSRVLMLSAVGARRKDGGFNVGSFFGVDFKTGTYASLEDELTSLARQRPGNKPLKVVIVRAGPAPRAATRSEVCCSLEEIAGSTSLQTASAALLHAGFTVVDTPLSAAATSFRGPRWERLLLPCVGPEIWRMDVDDARAAALFVQQWAGTFVGVGNGAVARFGMKTPVELQETSCGCLLKFRPVGTPPAKKFEELEEGGVEFLAEAPEGEQPRLRVRRAAYSAKAVVKANSERALLEQFQRVSLIKDTEHSYVTQARETFTIEAVVHAMALLDRERLCRIEELANQVLQTQEKLVELDRQRNGRREALGAFRRGEANVRSSQWMATQGQFIRLPGKTARSWLTEQQQDTERQIATARSDLKVQLQDLLAEHPRVTDLPAGVSALLLSEQRPPEAPAEQSKQARSKHNALDYSRFDKIVTSDSEGDSS</sequence>
<keyword evidence="6" id="KW-1185">Reference proteome</keyword>